<evidence type="ECO:0000313" key="1">
    <source>
        <dbReference type="EMBL" id="KAL0918249.1"/>
    </source>
</evidence>
<dbReference type="AlphaFoldDB" id="A0ABD0V048"/>
<accession>A0ABD0V048</accession>
<reference evidence="1 2" key="1">
    <citation type="journal article" date="2024" name="Plant Biotechnol. J.">
        <title>Dendrobium thyrsiflorum genome and its molecular insights into genes involved in important horticultural traits.</title>
        <authorList>
            <person name="Chen B."/>
            <person name="Wang J.Y."/>
            <person name="Zheng P.J."/>
            <person name="Li K.L."/>
            <person name="Liang Y.M."/>
            <person name="Chen X.F."/>
            <person name="Zhang C."/>
            <person name="Zhao X."/>
            <person name="He X."/>
            <person name="Zhang G.Q."/>
            <person name="Liu Z.J."/>
            <person name="Xu Q."/>
        </authorList>
    </citation>
    <scope>NUCLEOTIDE SEQUENCE [LARGE SCALE GENOMIC DNA]</scope>
    <source>
        <strain evidence="1">GZMU011</strain>
    </source>
</reference>
<sequence>MARVLHLCRGTSRIGIVEKEIEDFTNPRRERERATVVTLINGKDKTLKELIETSFGITFLLLSEITF</sequence>
<gene>
    <name evidence="1" type="ORF">M5K25_010247</name>
</gene>
<protein>
    <submittedName>
        <fullName evidence="1">Uncharacterized protein</fullName>
    </submittedName>
</protein>
<dbReference type="EMBL" id="JANQDX010000009">
    <property type="protein sequence ID" value="KAL0918249.1"/>
    <property type="molecule type" value="Genomic_DNA"/>
</dbReference>
<proteinExistence type="predicted"/>
<name>A0ABD0V048_DENTH</name>
<dbReference type="Proteomes" id="UP001552299">
    <property type="component" value="Unassembled WGS sequence"/>
</dbReference>
<organism evidence="1 2">
    <name type="scientific">Dendrobium thyrsiflorum</name>
    <name type="common">Pinecone-like raceme dendrobium</name>
    <name type="synonym">Orchid</name>
    <dbReference type="NCBI Taxonomy" id="117978"/>
    <lineage>
        <taxon>Eukaryota</taxon>
        <taxon>Viridiplantae</taxon>
        <taxon>Streptophyta</taxon>
        <taxon>Embryophyta</taxon>
        <taxon>Tracheophyta</taxon>
        <taxon>Spermatophyta</taxon>
        <taxon>Magnoliopsida</taxon>
        <taxon>Liliopsida</taxon>
        <taxon>Asparagales</taxon>
        <taxon>Orchidaceae</taxon>
        <taxon>Epidendroideae</taxon>
        <taxon>Malaxideae</taxon>
        <taxon>Dendrobiinae</taxon>
        <taxon>Dendrobium</taxon>
    </lineage>
</organism>
<evidence type="ECO:0000313" key="2">
    <source>
        <dbReference type="Proteomes" id="UP001552299"/>
    </source>
</evidence>
<keyword evidence="2" id="KW-1185">Reference proteome</keyword>
<comment type="caution">
    <text evidence="1">The sequence shown here is derived from an EMBL/GenBank/DDBJ whole genome shotgun (WGS) entry which is preliminary data.</text>
</comment>